<name>M5IS48_9BACT</name>
<proteinExistence type="predicted"/>
<gene>
    <name evidence="1" type="ORF">CSUNSWCD_101</name>
</gene>
<evidence type="ECO:0000313" key="1">
    <source>
        <dbReference type="EMBL" id="EKU12161.1"/>
    </source>
</evidence>
<protein>
    <submittedName>
        <fullName evidence="1">Uncharacterized protein</fullName>
    </submittedName>
</protein>
<organism evidence="1 2">
    <name type="scientific">Campylobacter showae CSUNSWCD</name>
    <dbReference type="NCBI Taxonomy" id="1244083"/>
    <lineage>
        <taxon>Bacteria</taxon>
        <taxon>Pseudomonadati</taxon>
        <taxon>Campylobacterota</taxon>
        <taxon>Epsilonproteobacteria</taxon>
        <taxon>Campylobacterales</taxon>
        <taxon>Campylobacteraceae</taxon>
        <taxon>Campylobacter</taxon>
    </lineage>
</organism>
<dbReference type="Proteomes" id="UP000011939">
    <property type="component" value="Unassembled WGS sequence"/>
</dbReference>
<dbReference type="PATRIC" id="fig|1244083.3.peg.104"/>
<dbReference type="AlphaFoldDB" id="M5IS48"/>
<dbReference type="EMBL" id="AMZQ01000001">
    <property type="protein sequence ID" value="EKU12161.1"/>
    <property type="molecule type" value="Genomic_DNA"/>
</dbReference>
<evidence type="ECO:0000313" key="2">
    <source>
        <dbReference type="Proteomes" id="UP000011939"/>
    </source>
</evidence>
<dbReference type="STRING" id="1244083.CSUNSWCD_101"/>
<accession>M5IS48</accession>
<sequence>MGSANAKSPFCGMKFDKSKSANLAALFQILRLNPSGSLYFLRENTRLDR</sequence>
<comment type="caution">
    <text evidence="1">The sequence shown here is derived from an EMBL/GenBank/DDBJ whole genome shotgun (WGS) entry which is preliminary data.</text>
</comment>
<reference evidence="1 2" key="1">
    <citation type="journal article" date="2013" name="Genome Announc.">
        <title>Genome Sequence of Campylobacter showae UNSWCD, Isolated from a Patient with Crohn's Disease.</title>
        <authorList>
            <person name="Tay A.P."/>
            <person name="Kaakoush N.O."/>
            <person name="Deshpande N.P."/>
            <person name="Chen Z."/>
            <person name="Mitchell H."/>
            <person name="Wilkins M.R."/>
        </authorList>
    </citation>
    <scope>NUCLEOTIDE SEQUENCE [LARGE SCALE GENOMIC DNA]</scope>
    <source>
        <strain evidence="1 2">CSUNSWCD</strain>
    </source>
</reference>